<dbReference type="Pfam" id="PF00075">
    <property type="entry name" value="RNase_H"/>
    <property type="match status" value="1"/>
</dbReference>
<dbReference type="GO" id="GO:0043137">
    <property type="term" value="P:DNA replication, removal of RNA primer"/>
    <property type="evidence" value="ECO:0007669"/>
    <property type="project" value="TreeGrafter"/>
</dbReference>
<reference evidence="10" key="1">
    <citation type="journal article" date="2023" name="Mol. Phylogenet. Evol.">
        <title>Genome-scale phylogeny and comparative genomics of the fungal order Sordariales.</title>
        <authorList>
            <person name="Hensen N."/>
            <person name="Bonometti L."/>
            <person name="Westerberg I."/>
            <person name="Brannstrom I.O."/>
            <person name="Guillou S."/>
            <person name="Cros-Aarteil S."/>
            <person name="Calhoun S."/>
            <person name="Haridas S."/>
            <person name="Kuo A."/>
            <person name="Mondo S."/>
            <person name="Pangilinan J."/>
            <person name="Riley R."/>
            <person name="LaButti K."/>
            <person name="Andreopoulos B."/>
            <person name="Lipzen A."/>
            <person name="Chen C."/>
            <person name="Yan M."/>
            <person name="Daum C."/>
            <person name="Ng V."/>
            <person name="Clum A."/>
            <person name="Steindorff A."/>
            <person name="Ohm R.A."/>
            <person name="Martin F."/>
            <person name="Silar P."/>
            <person name="Natvig D.O."/>
            <person name="Lalanne C."/>
            <person name="Gautier V."/>
            <person name="Ament-Velasquez S.L."/>
            <person name="Kruys A."/>
            <person name="Hutchinson M.I."/>
            <person name="Powell A.J."/>
            <person name="Barry K."/>
            <person name="Miller A.N."/>
            <person name="Grigoriev I.V."/>
            <person name="Debuchy R."/>
            <person name="Gladieux P."/>
            <person name="Hiltunen Thoren M."/>
            <person name="Johannesson H."/>
        </authorList>
    </citation>
    <scope>NUCLEOTIDE SEQUENCE</scope>
    <source>
        <strain evidence="10">CBS 141.50</strain>
    </source>
</reference>
<dbReference type="GeneID" id="87815815"/>
<dbReference type="InterPro" id="IPR012337">
    <property type="entry name" value="RNaseH-like_sf"/>
</dbReference>
<dbReference type="RefSeq" id="XP_062640666.1">
    <property type="nucleotide sequence ID" value="XM_062779202.1"/>
</dbReference>
<dbReference type="PANTHER" id="PTHR10642">
    <property type="entry name" value="RIBONUCLEASE H1"/>
    <property type="match status" value="1"/>
</dbReference>
<dbReference type="AlphaFoldDB" id="A0AAN6V9M4"/>
<feature type="domain" description="RNase H type-1" evidence="9">
    <location>
        <begin position="181"/>
        <end position="341"/>
    </location>
</feature>
<dbReference type="EMBL" id="MU853556">
    <property type="protein sequence ID" value="KAK4147295.1"/>
    <property type="molecule type" value="Genomic_DNA"/>
</dbReference>
<dbReference type="GO" id="GO:0003676">
    <property type="term" value="F:nucleic acid binding"/>
    <property type="evidence" value="ECO:0007669"/>
    <property type="project" value="InterPro"/>
</dbReference>
<dbReference type="InterPro" id="IPR036397">
    <property type="entry name" value="RNaseH_sf"/>
</dbReference>
<reference evidence="10" key="2">
    <citation type="submission" date="2023-05" db="EMBL/GenBank/DDBJ databases">
        <authorList>
            <consortium name="Lawrence Berkeley National Laboratory"/>
            <person name="Steindorff A."/>
            <person name="Hensen N."/>
            <person name="Bonometti L."/>
            <person name="Westerberg I."/>
            <person name="Brannstrom I.O."/>
            <person name="Guillou S."/>
            <person name="Cros-Aarteil S."/>
            <person name="Calhoun S."/>
            <person name="Haridas S."/>
            <person name="Kuo A."/>
            <person name="Mondo S."/>
            <person name="Pangilinan J."/>
            <person name="Riley R."/>
            <person name="Labutti K."/>
            <person name="Andreopoulos B."/>
            <person name="Lipzen A."/>
            <person name="Chen C."/>
            <person name="Yanf M."/>
            <person name="Daum C."/>
            <person name="Ng V."/>
            <person name="Clum A."/>
            <person name="Ohm R."/>
            <person name="Martin F."/>
            <person name="Silar P."/>
            <person name="Natvig D."/>
            <person name="Lalanne C."/>
            <person name="Gautier V."/>
            <person name="Ament-Velasquez S.L."/>
            <person name="Kruys A."/>
            <person name="Hutchinson M.I."/>
            <person name="Powell A.J."/>
            <person name="Barry K."/>
            <person name="Miller A.N."/>
            <person name="Grigoriev I.V."/>
            <person name="Debuchy R."/>
            <person name="Gladieux P."/>
            <person name="Thoren M.H."/>
            <person name="Johannesson H."/>
        </authorList>
    </citation>
    <scope>NUCLEOTIDE SEQUENCE</scope>
    <source>
        <strain evidence="10">CBS 141.50</strain>
    </source>
</reference>
<evidence type="ECO:0000256" key="4">
    <source>
        <dbReference type="ARBA" id="ARBA00022722"/>
    </source>
</evidence>
<feature type="compositionally biased region" description="Acidic residues" evidence="8">
    <location>
        <begin position="63"/>
        <end position="85"/>
    </location>
</feature>
<evidence type="ECO:0000313" key="11">
    <source>
        <dbReference type="Proteomes" id="UP001302676"/>
    </source>
</evidence>
<evidence type="ECO:0000256" key="6">
    <source>
        <dbReference type="ARBA" id="ARBA00022759"/>
    </source>
</evidence>
<evidence type="ECO:0000256" key="1">
    <source>
        <dbReference type="ARBA" id="ARBA00000077"/>
    </source>
</evidence>
<keyword evidence="7" id="KW-0378">Hydrolase</keyword>
<feature type="region of interest" description="Disordered" evidence="8">
    <location>
        <begin position="58"/>
        <end position="91"/>
    </location>
</feature>
<evidence type="ECO:0000256" key="7">
    <source>
        <dbReference type="ARBA" id="ARBA00022801"/>
    </source>
</evidence>
<dbReference type="Proteomes" id="UP001302676">
    <property type="component" value="Unassembled WGS sequence"/>
</dbReference>
<accession>A0AAN6V9M4</accession>
<comment type="catalytic activity">
    <reaction evidence="1">
        <text>Endonucleolytic cleavage to 5'-phosphomonoester.</text>
        <dbReference type="EC" id="3.1.26.4"/>
    </reaction>
</comment>
<comment type="caution">
    <text evidence="10">The sequence shown here is derived from an EMBL/GenBank/DDBJ whole genome shotgun (WGS) entry which is preliminary data.</text>
</comment>
<dbReference type="Gene3D" id="3.30.420.10">
    <property type="entry name" value="Ribonuclease H-like superfamily/Ribonuclease H"/>
    <property type="match status" value="1"/>
</dbReference>
<dbReference type="CDD" id="cd13934">
    <property type="entry name" value="RNase_H_Dikarya_like"/>
    <property type="match status" value="1"/>
</dbReference>
<dbReference type="GO" id="GO:0004523">
    <property type="term" value="F:RNA-DNA hybrid ribonuclease activity"/>
    <property type="evidence" value="ECO:0007669"/>
    <property type="project" value="UniProtKB-EC"/>
</dbReference>
<organism evidence="10 11">
    <name type="scientific">Dichotomopilus funicola</name>
    <dbReference type="NCBI Taxonomy" id="1934379"/>
    <lineage>
        <taxon>Eukaryota</taxon>
        <taxon>Fungi</taxon>
        <taxon>Dikarya</taxon>
        <taxon>Ascomycota</taxon>
        <taxon>Pezizomycotina</taxon>
        <taxon>Sordariomycetes</taxon>
        <taxon>Sordariomycetidae</taxon>
        <taxon>Sordariales</taxon>
        <taxon>Chaetomiaceae</taxon>
        <taxon>Dichotomopilus</taxon>
    </lineage>
</organism>
<gene>
    <name evidence="10" type="ORF">C8A04DRAFT_24538</name>
</gene>
<dbReference type="PANTHER" id="PTHR10642:SF26">
    <property type="entry name" value="RIBONUCLEASE H1"/>
    <property type="match status" value="1"/>
</dbReference>
<dbReference type="InterPro" id="IPR050092">
    <property type="entry name" value="RNase_H"/>
</dbReference>
<dbReference type="InterPro" id="IPR002156">
    <property type="entry name" value="RNaseH_domain"/>
</dbReference>
<keyword evidence="11" id="KW-1185">Reference proteome</keyword>
<comment type="similarity">
    <text evidence="2">Belongs to the RNase H family.</text>
</comment>
<keyword evidence="5" id="KW-0479">Metal-binding</keyword>
<protein>
    <recommendedName>
        <fullName evidence="3">ribonuclease H</fullName>
        <ecNumber evidence="3">3.1.26.4</ecNumber>
    </recommendedName>
</protein>
<evidence type="ECO:0000256" key="5">
    <source>
        <dbReference type="ARBA" id="ARBA00022723"/>
    </source>
</evidence>
<name>A0AAN6V9M4_9PEZI</name>
<keyword evidence="4" id="KW-0540">Nuclease</keyword>
<evidence type="ECO:0000256" key="3">
    <source>
        <dbReference type="ARBA" id="ARBA00012180"/>
    </source>
</evidence>
<sequence>MPIGWYLAQGLIPLGPDSSDDEEGPCELPDGRLVCGPHGFVVCGKCCVDYSFMDEVLSRGSGDEDDGDEEEEEEEDDDDDNDDDKDDRNNISGYGVRAPFCLSEFDLTAFNLSGCDPSTFSQSAFDQSDFVMSTPGQGLRRGMGHVFPTKFVPPSTDITPDELFTGRRNHIQVTRFTLPNDPGTGLIRTDGACLNNGQPNPTAGWAFFHGMDASGRQLTAGHRLEKKGPFGDDAFQTSNRAELRAAIAALRFRHWPGEGFECLVIATDSEYVVEGATSWARKWFRNGWRTRAGPVKNKDLWEVLLGDVERFNGDYGMAVEFWRIPRECNTVADAAAKDAAALEETLEQWTEMMGLNC</sequence>
<dbReference type="GO" id="GO:0046872">
    <property type="term" value="F:metal ion binding"/>
    <property type="evidence" value="ECO:0007669"/>
    <property type="project" value="UniProtKB-KW"/>
</dbReference>
<evidence type="ECO:0000256" key="2">
    <source>
        <dbReference type="ARBA" id="ARBA00005300"/>
    </source>
</evidence>
<evidence type="ECO:0000259" key="9">
    <source>
        <dbReference type="PROSITE" id="PS50879"/>
    </source>
</evidence>
<dbReference type="SUPFAM" id="SSF53098">
    <property type="entry name" value="Ribonuclease H-like"/>
    <property type="match status" value="1"/>
</dbReference>
<dbReference type="PROSITE" id="PS50879">
    <property type="entry name" value="RNASE_H_1"/>
    <property type="match status" value="1"/>
</dbReference>
<dbReference type="EC" id="3.1.26.4" evidence="3"/>
<proteinExistence type="inferred from homology"/>
<evidence type="ECO:0000313" key="10">
    <source>
        <dbReference type="EMBL" id="KAK4147295.1"/>
    </source>
</evidence>
<evidence type="ECO:0000256" key="8">
    <source>
        <dbReference type="SAM" id="MobiDB-lite"/>
    </source>
</evidence>
<keyword evidence="6" id="KW-0255">Endonuclease</keyword>